<protein>
    <recommendedName>
        <fullName evidence="2">non-specific serine/threonine protein kinase</fullName>
        <ecNumber evidence="2">2.7.11.1</ecNumber>
    </recommendedName>
</protein>
<organism evidence="17 18">
    <name type="scientific">Thraustotheca clavata</name>
    <dbReference type="NCBI Taxonomy" id="74557"/>
    <lineage>
        <taxon>Eukaryota</taxon>
        <taxon>Sar</taxon>
        <taxon>Stramenopiles</taxon>
        <taxon>Oomycota</taxon>
        <taxon>Saprolegniomycetes</taxon>
        <taxon>Saprolegniales</taxon>
        <taxon>Achlyaceae</taxon>
        <taxon>Thraustotheca</taxon>
    </lineage>
</organism>
<dbReference type="FunFam" id="1.10.238.10:FF:000003">
    <property type="entry name" value="Calmodulin A"/>
    <property type="match status" value="1"/>
</dbReference>
<dbReference type="OrthoDB" id="40902at2759"/>
<dbReference type="AlphaFoldDB" id="A0A1V9ZJ33"/>
<dbReference type="InterPro" id="IPR050205">
    <property type="entry name" value="CDPK_Ser/Thr_kinases"/>
</dbReference>
<dbReference type="PROSITE" id="PS00107">
    <property type="entry name" value="PROTEIN_KINASE_ATP"/>
    <property type="match status" value="1"/>
</dbReference>
<dbReference type="FunFam" id="1.10.510.10:FF:000571">
    <property type="entry name" value="Maternal embryonic leucine zipper kinase"/>
    <property type="match status" value="1"/>
</dbReference>
<dbReference type="InterPro" id="IPR011992">
    <property type="entry name" value="EF-hand-dom_pair"/>
</dbReference>
<reference evidence="17 18" key="1">
    <citation type="journal article" date="2014" name="Genome Biol. Evol.">
        <title>The secreted proteins of Achlya hypogyna and Thraustotheca clavata identify the ancestral oomycete secretome and reveal gene acquisitions by horizontal gene transfer.</title>
        <authorList>
            <person name="Misner I."/>
            <person name="Blouin N."/>
            <person name="Leonard G."/>
            <person name="Richards T.A."/>
            <person name="Lane C.E."/>
        </authorList>
    </citation>
    <scope>NUCLEOTIDE SEQUENCE [LARGE SCALE GENOMIC DNA]</scope>
    <source>
        <strain evidence="17 18">ATCC 34112</strain>
    </source>
</reference>
<comment type="cofactor">
    <cofactor evidence="1">
        <name>Mg(2+)</name>
        <dbReference type="ChEBI" id="CHEBI:18420"/>
    </cofactor>
</comment>
<feature type="domain" description="EF-hand" evidence="16">
    <location>
        <begin position="351"/>
        <end position="386"/>
    </location>
</feature>
<dbReference type="PROSITE" id="PS00018">
    <property type="entry name" value="EF_HAND_1"/>
    <property type="match status" value="1"/>
</dbReference>
<proteinExistence type="inferred from homology"/>
<evidence type="ECO:0000256" key="2">
    <source>
        <dbReference type="ARBA" id="ARBA00012513"/>
    </source>
</evidence>
<evidence type="ECO:0000256" key="9">
    <source>
        <dbReference type="ARBA" id="ARBA00022837"/>
    </source>
</evidence>
<comment type="catalytic activity">
    <reaction evidence="12">
        <text>L-threonyl-[protein] + ATP = O-phospho-L-threonyl-[protein] + ADP + H(+)</text>
        <dbReference type="Rhea" id="RHEA:46608"/>
        <dbReference type="Rhea" id="RHEA-COMP:11060"/>
        <dbReference type="Rhea" id="RHEA-COMP:11605"/>
        <dbReference type="ChEBI" id="CHEBI:15378"/>
        <dbReference type="ChEBI" id="CHEBI:30013"/>
        <dbReference type="ChEBI" id="CHEBI:30616"/>
        <dbReference type="ChEBI" id="CHEBI:61977"/>
        <dbReference type="ChEBI" id="CHEBI:456216"/>
        <dbReference type="EC" id="2.7.11.1"/>
    </reaction>
</comment>
<evidence type="ECO:0000256" key="5">
    <source>
        <dbReference type="ARBA" id="ARBA00022723"/>
    </source>
</evidence>
<dbReference type="GO" id="GO:0004674">
    <property type="term" value="F:protein serine/threonine kinase activity"/>
    <property type="evidence" value="ECO:0007669"/>
    <property type="project" value="UniProtKB-KW"/>
</dbReference>
<sequence length="534" mass="60262">MGCHSSKPENVGHPMRGMRGVAQVDHLPDDLASELVQHKVVADISEVFEFHEELGKGSFGRVCRATSRKSGKIWAVKIVDMSNELDKSSLLNEINIVKRLQHPNIVRMIASYEDSKRMYMVMQLVPGHELFDHLYKNNQQFTEAKVRKLILCLLRAIAYLHSNQITHRDLKLENLLLENENQPTSLKLCDFGLSKFFKKGERMQKSLGTIDYVAPEVLDGDYNEKCDLWSVGVICYELLTSKSPFHGDTTDETMGKIFDGILPSFFQADIWKTVSPDCINFIKSLMQDDPDERLSAEQALNHRWMRTPASGIIDENKRKLFLKMVNFGKSQNKLKNKAMLSMAMGVSEEHCKPEIVSEVFHSMDIDKDGTLNSTEFCAALEDYGIGHDEAMDVFNRMDQSKKGKITYIEFVAAVLDEFGEQTMKEAFSMLDAEKTGRISVVGLQSVFKHMQAADLQEMVASADIKGDGTVDYDEFKMMFQQTPRTGPSVAAVVIAERTASRIGELNGFMLPPPLEKEVLSSAQVNLQVEPIRHT</sequence>
<keyword evidence="4" id="KW-0808">Transferase</keyword>
<dbReference type="PROSITE" id="PS50011">
    <property type="entry name" value="PROTEIN_KINASE_DOM"/>
    <property type="match status" value="1"/>
</dbReference>
<dbReference type="SMART" id="SM00054">
    <property type="entry name" value="EFh"/>
    <property type="match status" value="4"/>
</dbReference>
<dbReference type="PANTHER" id="PTHR24349">
    <property type="entry name" value="SERINE/THREONINE-PROTEIN KINASE"/>
    <property type="match status" value="1"/>
</dbReference>
<evidence type="ECO:0000256" key="11">
    <source>
        <dbReference type="ARBA" id="ARBA00024334"/>
    </source>
</evidence>
<dbReference type="PROSITE" id="PS00108">
    <property type="entry name" value="PROTEIN_KINASE_ST"/>
    <property type="match status" value="1"/>
</dbReference>
<evidence type="ECO:0000313" key="17">
    <source>
        <dbReference type="EMBL" id="OQR97999.1"/>
    </source>
</evidence>
<dbReference type="InterPro" id="IPR008271">
    <property type="entry name" value="Ser/Thr_kinase_AS"/>
</dbReference>
<keyword evidence="8 17" id="KW-0418">Kinase</keyword>
<dbReference type="InterPro" id="IPR002048">
    <property type="entry name" value="EF_hand_dom"/>
</dbReference>
<dbReference type="PROSITE" id="PS50222">
    <property type="entry name" value="EF_HAND_2"/>
    <property type="match status" value="3"/>
</dbReference>
<evidence type="ECO:0000256" key="7">
    <source>
        <dbReference type="ARBA" id="ARBA00022741"/>
    </source>
</evidence>
<dbReference type="EMBL" id="JNBS01001873">
    <property type="protein sequence ID" value="OQR97999.1"/>
    <property type="molecule type" value="Genomic_DNA"/>
</dbReference>
<evidence type="ECO:0000256" key="14">
    <source>
        <dbReference type="PROSITE-ProRule" id="PRU10141"/>
    </source>
</evidence>
<dbReference type="InterPro" id="IPR018247">
    <property type="entry name" value="EF_Hand_1_Ca_BS"/>
</dbReference>
<evidence type="ECO:0000256" key="3">
    <source>
        <dbReference type="ARBA" id="ARBA00022527"/>
    </source>
</evidence>
<accession>A0A1V9ZJ33</accession>
<dbReference type="Pfam" id="PF13499">
    <property type="entry name" value="EF-hand_7"/>
    <property type="match status" value="2"/>
</dbReference>
<dbReference type="GO" id="GO:0005524">
    <property type="term" value="F:ATP binding"/>
    <property type="evidence" value="ECO:0007669"/>
    <property type="project" value="UniProtKB-UniRule"/>
</dbReference>
<feature type="domain" description="Protein kinase" evidence="15">
    <location>
        <begin position="48"/>
        <end position="305"/>
    </location>
</feature>
<dbReference type="Pfam" id="PF00069">
    <property type="entry name" value="Pkinase"/>
    <property type="match status" value="1"/>
</dbReference>
<keyword evidence="3" id="KW-0723">Serine/threonine-protein kinase</keyword>
<dbReference type="InterPro" id="IPR017441">
    <property type="entry name" value="Protein_kinase_ATP_BS"/>
</dbReference>
<keyword evidence="10 14" id="KW-0067">ATP-binding</keyword>
<dbReference type="InterPro" id="IPR000719">
    <property type="entry name" value="Prot_kinase_dom"/>
</dbReference>
<dbReference type="Gene3D" id="1.10.238.10">
    <property type="entry name" value="EF-hand"/>
    <property type="match status" value="2"/>
</dbReference>
<keyword evidence="7 14" id="KW-0547">Nucleotide-binding</keyword>
<dbReference type="Proteomes" id="UP000243217">
    <property type="component" value="Unassembled WGS sequence"/>
</dbReference>
<evidence type="ECO:0000313" key="18">
    <source>
        <dbReference type="Proteomes" id="UP000243217"/>
    </source>
</evidence>
<keyword evidence="6" id="KW-0677">Repeat</keyword>
<feature type="binding site" evidence="14">
    <location>
        <position position="77"/>
    </location>
    <ligand>
        <name>ATP</name>
        <dbReference type="ChEBI" id="CHEBI:30616"/>
    </ligand>
</feature>
<evidence type="ECO:0000259" key="16">
    <source>
        <dbReference type="PROSITE" id="PS50222"/>
    </source>
</evidence>
<dbReference type="CDD" id="cd05117">
    <property type="entry name" value="STKc_CAMK"/>
    <property type="match status" value="1"/>
</dbReference>
<dbReference type="Gene3D" id="1.10.510.10">
    <property type="entry name" value="Transferase(Phosphotransferase) domain 1"/>
    <property type="match status" value="1"/>
</dbReference>
<keyword evidence="18" id="KW-1185">Reference proteome</keyword>
<dbReference type="GO" id="GO:0005509">
    <property type="term" value="F:calcium ion binding"/>
    <property type="evidence" value="ECO:0007669"/>
    <property type="project" value="InterPro"/>
</dbReference>
<evidence type="ECO:0000256" key="13">
    <source>
        <dbReference type="ARBA" id="ARBA00048679"/>
    </source>
</evidence>
<name>A0A1V9ZJ33_9STRA</name>
<dbReference type="Gene3D" id="3.30.200.20">
    <property type="entry name" value="Phosphorylase Kinase, domain 1"/>
    <property type="match status" value="1"/>
</dbReference>
<evidence type="ECO:0000256" key="6">
    <source>
        <dbReference type="ARBA" id="ARBA00022737"/>
    </source>
</evidence>
<evidence type="ECO:0000256" key="4">
    <source>
        <dbReference type="ARBA" id="ARBA00022679"/>
    </source>
</evidence>
<feature type="domain" description="EF-hand" evidence="16">
    <location>
        <begin position="450"/>
        <end position="485"/>
    </location>
</feature>
<evidence type="ECO:0000256" key="1">
    <source>
        <dbReference type="ARBA" id="ARBA00001946"/>
    </source>
</evidence>
<comment type="similarity">
    <text evidence="11">Belongs to the protein kinase superfamily. Ser/Thr protein kinase family. CDPK subfamily.</text>
</comment>
<dbReference type="SUPFAM" id="SSF47473">
    <property type="entry name" value="EF-hand"/>
    <property type="match status" value="1"/>
</dbReference>
<comment type="catalytic activity">
    <reaction evidence="13">
        <text>L-seryl-[protein] + ATP = O-phospho-L-seryl-[protein] + ADP + H(+)</text>
        <dbReference type="Rhea" id="RHEA:17989"/>
        <dbReference type="Rhea" id="RHEA-COMP:9863"/>
        <dbReference type="Rhea" id="RHEA-COMP:11604"/>
        <dbReference type="ChEBI" id="CHEBI:15378"/>
        <dbReference type="ChEBI" id="CHEBI:29999"/>
        <dbReference type="ChEBI" id="CHEBI:30616"/>
        <dbReference type="ChEBI" id="CHEBI:83421"/>
        <dbReference type="ChEBI" id="CHEBI:456216"/>
        <dbReference type="EC" id="2.7.11.1"/>
    </reaction>
</comment>
<keyword evidence="9" id="KW-0106">Calcium</keyword>
<evidence type="ECO:0000256" key="12">
    <source>
        <dbReference type="ARBA" id="ARBA00047899"/>
    </source>
</evidence>
<gene>
    <name evidence="17" type="ORF">THRCLA_06805</name>
</gene>
<dbReference type="CDD" id="cd00051">
    <property type="entry name" value="EFh"/>
    <property type="match status" value="1"/>
</dbReference>
<dbReference type="SUPFAM" id="SSF56112">
    <property type="entry name" value="Protein kinase-like (PK-like)"/>
    <property type="match status" value="1"/>
</dbReference>
<dbReference type="STRING" id="74557.A0A1V9ZJ33"/>
<dbReference type="EC" id="2.7.11.1" evidence="2"/>
<evidence type="ECO:0000256" key="8">
    <source>
        <dbReference type="ARBA" id="ARBA00022777"/>
    </source>
</evidence>
<feature type="domain" description="EF-hand" evidence="16">
    <location>
        <begin position="388"/>
        <end position="420"/>
    </location>
</feature>
<evidence type="ECO:0000256" key="10">
    <source>
        <dbReference type="ARBA" id="ARBA00022840"/>
    </source>
</evidence>
<dbReference type="FunFam" id="3.30.200.20:FF:000315">
    <property type="entry name" value="Calcium-dependent protein kinase 3"/>
    <property type="match status" value="1"/>
</dbReference>
<dbReference type="SMART" id="SM00220">
    <property type="entry name" value="S_TKc"/>
    <property type="match status" value="1"/>
</dbReference>
<comment type="caution">
    <text evidence="17">The sequence shown here is derived from an EMBL/GenBank/DDBJ whole genome shotgun (WGS) entry which is preliminary data.</text>
</comment>
<evidence type="ECO:0000259" key="15">
    <source>
        <dbReference type="PROSITE" id="PS50011"/>
    </source>
</evidence>
<dbReference type="InterPro" id="IPR011009">
    <property type="entry name" value="Kinase-like_dom_sf"/>
</dbReference>
<keyword evidence="5" id="KW-0479">Metal-binding</keyword>